<keyword evidence="6 10" id="KW-0808">Transferase</keyword>
<dbReference type="PANTHER" id="PTHR43542:SF1">
    <property type="entry name" value="METHYLTRANSFERASE"/>
    <property type="match status" value="1"/>
</dbReference>
<dbReference type="Proteomes" id="UP000521199">
    <property type="component" value="Unassembled WGS sequence"/>
</dbReference>
<dbReference type="InterPro" id="IPR004398">
    <property type="entry name" value="RNA_MeTrfase_RsmD"/>
</dbReference>
<evidence type="ECO:0000256" key="4">
    <source>
        <dbReference type="ARBA" id="ARBA00013682"/>
    </source>
</evidence>
<evidence type="ECO:0000256" key="6">
    <source>
        <dbReference type="ARBA" id="ARBA00022679"/>
    </source>
</evidence>
<evidence type="ECO:0000256" key="9">
    <source>
        <dbReference type="ARBA" id="ARBA00048326"/>
    </source>
</evidence>
<sequence length="211" mass="22659">MRRGADVVPAAAGRVRIIGGRWRGTKLDVPGAPGLRPTADRVRETLFNWLQPHVPGARCLDLFAGSGALGFEAASRGAAQCVLVERDAGIARGLRATAARLHADAVQVVDTDALAWLRATPSSAFDIVFLDPPFAAGLHAAACERLGPWLAPEAWIYVESPRDAGIAVPADWRLHREGHTREVRYALHHRPSDAPATIRRLSDAPSPPTPE</sequence>
<reference evidence="10 11" key="1">
    <citation type="submission" date="2020-08" db="EMBL/GenBank/DDBJ databases">
        <title>Genomic Encyclopedia of Type Strains, Phase IV (KMG-IV): sequencing the most valuable type-strain genomes for metagenomic binning, comparative biology and taxonomic classification.</title>
        <authorList>
            <person name="Goeker M."/>
        </authorList>
    </citation>
    <scope>NUCLEOTIDE SEQUENCE [LARGE SCALE GENOMIC DNA]</scope>
    <source>
        <strain evidence="10 11">DSM 24163</strain>
    </source>
</reference>
<evidence type="ECO:0000256" key="1">
    <source>
        <dbReference type="ARBA" id="ARBA00002649"/>
    </source>
</evidence>
<dbReference type="GO" id="GO:0003676">
    <property type="term" value="F:nucleic acid binding"/>
    <property type="evidence" value="ECO:0007669"/>
    <property type="project" value="InterPro"/>
</dbReference>
<comment type="similarity">
    <text evidence="2">Belongs to the methyltransferase superfamily. RsmD family.</text>
</comment>
<dbReference type="EC" id="2.1.1.171" evidence="3"/>
<dbReference type="Gene3D" id="3.40.50.150">
    <property type="entry name" value="Vaccinia Virus protein VP39"/>
    <property type="match status" value="1"/>
</dbReference>
<dbReference type="GO" id="GO:0052913">
    <property type="term" value="F:16S rRNA (guanine(966)-N(2))-methyltransferase activity"/>
    <property type="evidence" value="ECO:0007669"/>
    <property type="project" value="UniProtKB-EC"/>
</dbReference>
<dbReference type="PANTHER" id="PTHR43542">
    <property type="entry name" value="METHYLTRANSFERASE"/>
    <property type="match status" value="1"/>
</dbReference>
<dbReference type="InterPro" id="IPR029063">
    <property type="entry name" value="SAM-dependent_MTases_sf"/>
</dbReference>
<protein>
    <recommendedName>
        <fullName evidence="4">Ribosomal RNA small subunit methyltransferase D</fullName>
        <ecNumber evidence="3">2.1.1.171</ecNumber>
    </recommendedName>
    <alternativeName>
        <fullName evidence="7">16S rRNA m2G966 methyltransferase</fullName>
    </alternativeName>
    <alternativeName>
        <fullName evidence="8">rRNA (guanine-N(2)-)-methyltransferase</fullName>
    </alternativeName>
</protein>
<dbReference type="Pfam" id="PF03602">
    <property type="entry name" value="Cons_hypoth95"/>
    <property type="match status" value="1"/>
</dbReference>
<dbReference type="SUPFAM" id="SSF53335">
    <property type="entry name" value="S-adenosyl-L-methionine-dependent methyltransferases"/>
    <property type="match status" value="1"/>
</dbReference>
<dbReference type="InterPro" id="IPR002052">
    <property type="entry name" value="DNA_methylase_N6_adenine_CS"/>
</dbReference>
<comment type="catalytic activity">
    <reaction evidence="9">
        <text>guanosine(966) in 16S rRNA + S-adenosyl-L-methionine = N(2)-methylguanosine(966) in 16S rRNA + S-adenosyl-L-homocysteine + H(+)</text>
        <dbReference type="Rhea" id="RHEA:23548"/>
        <dbReference type="Rhea" id="RHEA-COMP:10211"/>
        <dbReference type="Rhea" id="RHEA-COMP:10212"/>
        <dbReference type="ChEBI" id="CHEBI:15378"/>
        <dbReference type="ChEBI" id="CHEBI:57856"/>
        <dbReference type="ChEBI" id="CHEBI:59789"/>
        <dbReference type="ChEBI" id="CHEBI:74269"/>
        <dbReference type="ChEBI" id="CHEBI:74481"/>
        <dbReference type="EC" id="2.1.1.171"/>
    </reaction>
</comment>
<gene>
    <name evidence="10" type="ORF">HNQ52_000683</name>
</gene>
<dbReference type="CDD" id="cd02440">
    <property type="entry name" value="AdoMet_MTases"/>
    <property type="match status" value="1"/>
</dbReference>
<proteinExistence type="inferred from homology"/>
<evidence type="ECO:0000256" key="3">
    <source>
        <dbReference type="ARBA" id="ARBA00012141"/>
    </source>
</evidence>
<accession>A0A7W8D5N1</accession>
<comment type="function">
    <text evidence="1">Specifically methylates the guanine in position 966 of 16S rRNA in the assembled 30S particle.</text>
</comment>
<evidence type="ECO:0000313" key="10">
    <source>
        <dbReference type="EMBL" id="MBB5207167.1"/>
    </source>
</evidence>
<comment type="caution">
    <text evidence="10">The sequence shown here is derived from an EMBL/GenBank/DDBJ whole genome shotgun (WGS) entry which is preliminary data.</text>
</comment>
<name>A0A7W8D5N1_9GAMM</name>
<evidence type="ECO:0000313" key="11">
    <source>
        <dbReference type="Proteomes" id="UP000521199"/>
    </source>
</evidence>
<evidence type="ECO:0000256" key="7">
    <source>
        <dbReference type="ARBA" id="ARBA00031268"/>
    </source>
</evidence>
<dbReference type="PROSITE" id="PS00092">
    <property type="entry name" value="N6_MTASE"/>
    <property type="match status" value="1"/>
</dbReference>
<evidence type="ECO:0000256" key="2">
    <source>
        <dbReference type="ARBA" id="ARBA00005269"/>
    </source>
</evidence>
<evidence type="ECO:0000256" key="8">
    <source>
        <dbReference type="ARBA" id="ARBA00033371"/>
    </source>
</evidence>
<dbReference type="AlphaFoldDB" id="A0A7W8D5N1"/>
<evidence type="ECO:0000256" key="5">
    <source>
        <dbReference type="ARBA" id="ARBA00022603"/>
    </source>
</evidence>
<dbReference type="RefSeq" id="WP_183959688.1">
    <property type="nucleotide sequence ID" value="NZ_JACHHP010000001.1"/>
</dbReference>
<keyword evidence="5 10" id="KW-0489">Methyltransferase</keyword>
<keyword evidence="11" id="KW-1185">Reference proteome</keyword>
<dbReference type="NCBIfam" id="TIGR00095">
    <property type="entry name" value="16S rRNA (guanine(966)-N(2))-methyltransferase RsmD"/>
    <property type="match status" value="1"/>
</dbReference>
<dbReference type="EMBL" id="JACHHP010000001">
    <property type="protein sequence ID" value="MBB5207167.1"/>
    <property type="molecule type" value="Genomic_DNA"/>
</dbReference>
<organism evidence="10 11">
    <name type="scientific">Chiayiivirga flava</name>
    <dbReference type="NCBI Taxonomy" id="659595"/>
    <lineage>
        <taxon>Bacteria</taxon>
        <taxon>Pseudomonadati</taxon>
        <taxon>Pseudomonadota</taxon>
        <taxon>Gammaproteobacteria</taxon>
        <taxon>Lysobacterales</taxon>
        <taxon>Lysobacteraceae</taxon>
        <taxon>Chiayiivirga</taxon>
    </lineage>
</organism>